<dbReference type="GO" id="GO:0001052">
    <property type="term" value="F:plastid PEP RNA polymerase core enzyme binding"/>
    <property type="evidence" value="ECO:0007669"/>
    <property type="project" value="EnsemblPlants"/>
</dbReference>
<dbReference type="SMART" id="SM00733">
    <property type="entry name" value="Mterf"/>
    <property type="match status" value="6"/>
</dbReference>
<dbReference type="InterPro" id="IPR003690">
    <property type="entry name" value="MTERF"/>
</dbReference>
<dbReference type="GO" id="GO:0009658">
    <property type="term" value="P:chloroplast organization"/>
    <property type="evidence" value="ECO:0000318"/>
    <property type="project" value="GO_Central"/>
</dbReference>
<keyword evidence="2" id="KW-0804">Transcription</keyword>
<dbReference type="GO" id="GO:0048598">
    <property type="term" value="P:embryonic morphogenesis"/>
    <property type="evidence" value="ECO:0007669"/>
    <property type="project" value="EnsemblPlants"/>
</dbReference>
<dbReference type="GO" id="GO:0009507">
    <property type="term" value="C:chloroplast"/>
    <property type="evidence" value="ECO:0000318"/>
    <property type="project" value="GO_Central"/>
</dbReference>
<keyword evidence="2" id="KW-0806">Transcription termination</keyword>
<sequence length="366" mass="42034">MADACNMLSKLHSTLSFCTQSVEDTFHLCNTIQPLRKPNFPHNLSPAPLTIPTERPQTTTISLSNTHNLQKPLKKPVSLSTQDAHLHLREKVLYLESIGVDTVRLISDYRPISSASILDMKSVVGFLESIGILLSDLDRIFGMCPEILISSVSKDLLPVITFLLREVNVLGSNIRKVIIRRPRLLACSVEKQLRPTLYYLQSIGIEEVHKYTSLLSCSVEQKFLPRIQYFREVGFSRKDVEVMVRRYPQLFCYSIKGNFEPKLHYFVENMRRDLDELKEFPQYFSFSLENRIKPRHMLLLENHIYLPLPVILKPNDSQFHRRIEVCIGSSQPLKGSPLWSSGFTENVDISPNSIVCKENTKMLQCV</sequence>
<keyword evidence="2" id="KW-0805">Transcription regulation</keyword>
<evidence type="ECO:0000313" key="4">
    <source>
        <dbReference type="EMBL" id="ERN16168.1"/>
    </source>
</evidence>
<dbReference type="Proteomes" id="UP000017836">
    <property type="component" value="Unassembled WGS sequence"/>
</dbReference>
<dbReference type="GO" id="GO:0003676">
    <property type="term" value="F:nucleic acid binding"/>
    <property type="evidence" value="ECO:0007669"/>
    <property type="project" value="InterPro"/>
</dbReference>
<dbReference type="EMBL" id="KI392485">
    <property type="protein sequence ID" value="ERN16168.1"/>
    <property type="molecule type" value="Genomic_DNA"/>
</dbReference>
<dbReference type="Gene3D" id="1.25.70.10">
    <property type="entry name" value="Transcription termination factor 3, mitochondrial"/>
    <property type="match status" value="1"/>
</dbReference>
<dbReference type="GO" id="GO:0140899">
    <property type="term" value="P:plastid gene expression"/>
    <property type="evidence" value="ECO:0007669"/>
    <property type="project" value="EnsemblPlants"/>
</dbReference>
<dbReference type="HOGENOM" id="CLU_032090_0_0_1"/>
<dbReference type="KEGG" id="atr:18444466"/>
<evidence type="ECO:0000313" key="5">
    <source>
        <dbReference type="Proteomes" id="UP000017836"/>
    </source>
</evidence>
<dbReference type="OrthoDB" id="637682at2759"/>
<evidence type="ECO:0000256" key="3">
    <source>
        <dbReference type="ARBA" id="ARBA00022946"/>
    </source>
</evidence>
<organism evidence="4 5">
    <name type="scientific">Amborella trichopoda</name>
    <dbReference type="NCBI Taxonomy" id="13333"/>
    <lineage>
        <taxon>Eukaryota</taxon>
        <taxon>Viridiplantae</taxon>
        <taxon>Streptophyta</taxon>
        <taxon>Embryophyta</taxon>
        <taxon>Tracheophyta</taxon>
        <taxon>Spermatophyta</taxon>
        <taxon>Magnoliopsida</taxon>
        <taxon>Amborellales</taxon>
        <taxon>Amborellaceae</taxon>
        <taxon>Amborella</taxon>
    </lineage>
</organism>
<reference evidence="5" key="1">
    <citation type="journal article" date="2013" name="Science">
        <title>The Amborella genome and the evolution of flowering plants.</title>
        <authorList>
            <consortium name="Amborella Genome Project"/>
        </authorList>
    </citation>
    <scope>NUCLEOTIDE SEQUENCE [LARGE SCALE GENOMIC DNA]</scope>
</reference>
<evidence type="ECO:0000256" key="2">
    <source>
        <dbReference type="ARBA" id="ARBA00022472"/>
    </source>
</evidence>
<dbReference type="PANTHER" id="PTHR13068:SF46">
    <property type="entry name" value="OS03G0360600 PROTEIN"/>
    <property type="match status" value="1"/>
</dbReference>
<dbReference type="Gramene" id="ERN16168">
    <property type="protein sequence ID" value="ERN16168"/>
    <property type="gene ID" value="AMTR_s00030p00229610"/>
</dbReference>
<accession>U5D736</accession>
<dbReference type="PANTHER" id="PTHR13068">
    <property type="entry name" value="CGI-12 PROTEIN-RELATED"/>
    <property type="match status" value="1"/>
</dbReference>
<dbReference type="InterPro" id="IPR038538">
    <property type="entry name" value="MTERF_sf"/>
</dbReference>
<keyword evidence="5" id="KW-1185">Reference proteome</keyword>
<comment type="similarity">
    <text evidence="1">Belongs to the mTERF family.</text>
</comment>
<keyword evidence="3" id="KW-0809">Transit peptide</keyword>
<dbReference type="eggNOG" id="KOG1267">
    <property type="taxonomic scope" value="Eukaryota"/>
</dbReference>
<gene>
    <name evidence="4" type="ORF">AMTR_s00030p00229610</name>
</gene>
<dbReference type="STRING" id="13333.U5D736"/>
<proteinExistence type="inferred from homology"/>
<dbReference type="OMA" id="SPLWCAG"/>
<dbReference type="AlphaFoldDB" id="U5D736"/>
<evidence type="ECO:0000256" key="1">
    <source>
        <dbReference type="ARBA" id="ARBA00007692"/>
    </source>
</evidence>
<dbReference type="GO" id="GO:0006353">
    <property type="term" value="P:DNA-templated transcription termination"/>
    <property type="evidence" value="ECO:0007669"/>
    <property type="project" value="UniProtKB-KW"/>
</dbReference>
<dbReference type="Pfam" id="PF02536">
    <property type="entry name" value="mTERF"/>
    <property type="match status" value="1"/>
</dbReference>
<protein>
    <submittedName>
        <fullName evidence="4">Uncharacterized protein</fullName>
    </submittedName>
</protein>
<dbReference type="GO" id="GO:0042644">
    <property type="term" value="C:chloroplast nucleoid"/>
    <property type="evidence" value="ECO:0007669"/>
    <property type="project" value="EnsemblPlants"/>
</dbReference>
<name>U5D736_AMBTC</name>